<sequence>QASFICGEVFEEEIRTPEDLLLCTFYKSHTLINGIIKSRKYHKSNKQYPLSN</sequence>
<dbReference type="EMBL" id="HACA01025149">
    <property type="protein sequence ID" value="CDW42510.1"/>
    <property type="molecule type" value="Transcribed_RNA"/>
</dbReference>
<name>A0A0K2UWQ8_LEPSM</name>
<organism evidence="1">
    <name type="scientific">Lepeophtheirus salmonis</name>
    <name type="common">Salmon louse</name>
    <name type="synonym">Caligus salmonis</name>
    <dbReference type="NCBI Taxonomy" id="72036"/>
    <lineage>
        <taxon>Eukaryota</taxon>
        <taxon>Metazoa</taxon>
        <taxon>Ecdysozoa</taxon>
        <taxon>Arthropoda</taxon>
        <taxon>Crustacea</taxon>
        <taxon>Multicrustacea</taxon>
        <taxon>Hexanauplia</taxon>
        <taxon>Copepoda</taxon>
        <taxon>Siphonostomatoida</taxon>
        <taxon>Caligidae</taxon>
        <taxon>Lepeophtheirus</taxon>
    </lineage>
</organism>
<accession>A0A0K2UWQ8</accession>
<protein>
    <submittedName>
        <fullName evidence="1">Uncharacterized protein</fullName>
    </submittedName>
</protein>
<feature type="non-terminal residue" evidence="1">
    <location>
        <position position="1"/>
    </location>
</feature>
<evidence type="ECO:0000313" key="1">
    <source>
        <dbReference type="EMBL" id="CDW42510.1"/>
    </source>
</evidence>
<dbReference type="AlphaFoldDB" id="A0A0K2UWQ8"/>
<proteinExistence type="predicted"/>
<reference evidence="1" key="1">
    <citation type="submission" date="2014-05" db="EMBL/GenBank/DDBJ databases">
        <authorList>
            <person name="Chronopoulou M."/>
        </authorList>
    </citation>
    <scope>NUCLEOTIDE SEQUENCE</scope>
    <source>
        <tissue evidence="1">Whole organism</tissue>
    </source>
</reference>